<proteinExistence type="predicted"/>
<dbReference type="AlphaFoldDB" id="A0A804I686"/>
<organism evidence="2 3">
    <name type="scientific">Musa acuminata subsp. malaccensis</name>
    <name type="common">Wild banana</name>
    <name type="synonym">Musa malaccensis</name>
    <dbReference type="NCBI Taxonomy" id="214687"/>
    <lineage>
        <taxon>Eukaryota</taxon>
        <taxon>Viridiplantae</taxon>
        <taxon>Streptophyta</taxon>
        <taxon>Embryophyta</taxon>
        <taxon>Tracheophyta</taxon>
        <taxon>Spermatophyta</taxon>
        <taxon>Magnoliopsida</taxon>
        <taxon>Liliopsida</taxon>
        <taxon>Zingiberales</taxon>
        <taxon>Musaceae</taxon>
        <taxon>Musa</taxon>
    </lineage>
</organism>
<evidence type="ECO:0000313" key="1">
    <source>
        <dbReference type="EMBL" id="CAG1862967.1"/>
    </source>
</evidence>
<dbReference type="InParanoid" id="A0A804I686"/>
<evidence type="ECO:0000313" key="2">
    <source>
        <dbReference type="EnsemblPlants" id="Ma02_p23890.1"/>
    </source>
</evidence>
<reference evidence="2" key="2">
    <citation type="submission" date="2021-05" db="UniProtKB">
        <authorList>
            <consortium name="EnsemblPlants"/>
        </authorList>
    </citation>
    <scope>IDENTIFICATION</scope>
    <source>
        <strain evidence="2">subsp. malaccensis</strain>
    </source>
</reference>
<keyword evidence="3" id="KW-1185">Reference proteome</keyword>
<gene>
    <name evidence="1" type="ORF">GSMUA_78610.1</name>
</gene>
<sequence length="67" mass="7947">MQFPHDEDKYIDQLASVIPIGNGTIRTCIRHWRWAMSFAPSDSHEAQVYLFHTRIRCSCSCRCFWIN</sequence>
<dbReference type="Gramene" id="Ma02_t23890.1">
    <property type="protein sequence ID" value="Ma02_p23890.1"/>
    <property type="gene ID" value="Ma02_g23890"/>
</dbReference>
<accession>A0A804I686</accession>
<name>A0A804I686_MUSAM</name>
<evidence type="ECO:0000313" key="3">
    <source>
        <dbReference type="Proteomes" id="UP000012960"/>
    </source>
</evidence>
<dbReference type="EMBL" id="HG996467">
    <property type="protein sequence ID" value="CAG1862967.1"/>
    <property type="molecule type" value="Genomic_DNA"/>
</dbReference>
<dbReference type="EnsemblPlants" id="Ma02_t23890.1">
    <property type="protein sequence ID" value="Ma02_p23890.1"/>
    <property type="gene ID" value="Ma02_g23890"/>
</dbReference>
<dbReference type="Proteomes" id="UP000012960">
    <property type="component" value="Unplaced"/>
</dbReference>
<protein>
    <submittedName>
        <fullName evidence="1">(wild Malaysian banana) hypothetical protein</fullName>
    </submittedName>
</protein>
<reference evidence="1" key="1">
    <citation type="submission" date="2021-03" db="EMBL/GenBank/DDBJ databases">
        <authorList>
            <consortium name="Genoscope - CEA"/>
            <person name="William W."/>
        </authorList>
    </citation>
    <scope>NUCLEOTIDE SEQUENCE</scope>
    <source>
        <strain evidence="1">Doubled-haploid Pahang</strain>
    </source>
</reference>